<name>A0A8S5UWD0_9CAUD</name>
<protein>
    <submittedName>
        <fullName evidence="1">Uncharacterized protein</fullName>
    </submittedName>
</protein>
<evidence type="ECO:0000313" key="1">
    <source>
        <dbReference type="EMBL" id="DAF98785.1"/>
    </source>
</evidence>
<reference evidence="1" key="1">
    <citation type="journal article" date="2021" name="Proc. Natl. Acad. Sci. U.S.A.">
        <title>A Catalog of Tens of Thousands of Viruses from Human Metagenomes Reveals Hidden Associations with Chronic Diseases.</title>
        <authorList>
            <person name="Tisza M.J."/>
            <person name="Buck C.B."/>
        </authorList>
    </citation>
    <scope>NUCLEOTIDE SEQUENCE</scope>
    <source>
        <strain evidence="1">CtLPy3</strain>
    </source>
</reference>
<accession>A0A8S5UWD0</accession>
<dbReference type="EMBL" id="BK016155">
    <property type="protein sequence ID" value="DAF98785.1"/>
    <property type="molecule type" value="Genomic_DNA"/>
</dbReference>
<sequence>MNSKAEFFRLAGSTVVIEYKNKSIITAIRIIEFGEKTTKFTLLNGDEVTIDNNQKLTRNSEGYIIIEAHNEQSNQ</sequence>
<organism evidence="1">
    <name type="scientific">Podoviridae sp. ctLPy3</name>
    <dbReference type="NCBI Taxonomy" id="2825244"/>
    <lineage>
        <taxon>Viruses</taxon>
        <taxon>Duplodnaviria</taxon>
        <taxon>Heunggongvirae</taxon>
        <taxon>Uroviricota</taxon>
        <taxon>Caudoviricetes</taxon>
    </lineage>
</organism>
<proteinExistence type="predicted"/>